<proteinExistence type="predicted"/>
<dbReference type="AlphaFoldDB" id="A0AAJ5CYN0"/>
<gene>
    <name evidence="2" type="ORF">NCTC13159_00179</name>
</gene>
<sequence length="84" mass="8685">MVCGRAWQWASGKSGAEFLCIGNAAMRFGGAVGAALPVKPERGQLPNDGTGGGRDLGDQGCVRASSNVRVASEMTLRSQRTSSE</sequence>
<protein>
    <submittedName>
        <fullName evidence="2">Uncharacterized protein</fullName>
    </submittedName>
</protein>
<dbReference type="EMBL" id="UGSJ01000001">
    <property type="protein sequence ID" value="SUA88729.1"/>
    <property type="molecule type" value="Genomic_DNA"/>
</dbReference>
<feature type="region of interest" description="Disordered" evidence="1">
    <location>
        <begin position="38"/>
        <end position="59"/>
    </location>
</feature>
<dbReference type="Proteomes" id="UP000254589">
    <property type="component" value="Unassembled WGS sequence"/>
</dbReference>
<organism evidence="2 3">
    <name type="scientific">Pandoraea pulmonicola</name>
    <dbReference type="NCBI Taxonomy" id="93221"/>
    <lineage>
        <taxon>Bacteria</taxon>
        <taxon>Pseudomonadati</taxon>
        <taxon>Pseudomonadota</taxon>
        <taxon>Betaproteobacteria</taxon>
        <taxon>Burkholderiales</taxon>
        <taxon>Burkholderiaceae</taxon>
        <taxon>Pandoraea</taxon>
    </lineage>
</organism>
<accession>A0AAJ5CYN0</accession>
<reference evidence="2 3" key="1">
    <citation type="submission" date="2018-06" db="EMBL/GenBank/DDBJ databases">
        <authorList>
            <consortium name="Pathogen Informatics"/>
            <person name="Doyle S."/>
        </authorList>
    </citation>
    <scope>NUCLEOTIDE SEQUENCE [LARGE SCALE GENOMIC DNA]</scope>
    <source>
        <strain evidence="2 3">NCTC13159</strain>
    </source>
</reference>
<evidence type="ECO:0000256" key="1">
    <source>
        <dbReference type="SAM" id="MobiDB-lite"/>
    </source>
</evidence>
<comment type="caution">
    <text evidence="2">The sequence shown here is derived from an EMBL/GenBank/DDBJ whole genome shotgun (WGS) entry which is preliminary data.</text>
</comment>
<evidence type="ECO:0000313" key="2">
    <source>
        <dbReference type="EMBL" id="SUA88729.1"/>
    </source>
</evidence>
<name>A0AAJ5CYN0_PANPU</name>
<evidence type="ECO:0000313" key="3">
    <source>
        <dbReference type="Proteomes" id="UP000254589"/>
    </source>
</evidence>